<dbReference type="AlphaFoldDB" id="A0A5J4U964"/>
<evidence type="ECO:0000313" key="3">
    <source>
        <dbReference type="Proteomes" id="UP000324800"/>
    </source>
</evidence>
<dbReference type="EMBL" id="SNRW01018883">
    <property type="protein sequence ID" value="KAA6366908.1"/>
    <property type="molecule type" value="Genomic_DNA"/>
</dbReference>
<dbReference type="SUPFAM" id="SSF52540">
    <property type="entry name" value="P-loop containing nucleoside triphosphate hydrolases"/>
    <property type="match status" value="1"/>
</dbReference>
<proteinExistence type="predicted"/>
<feature type="non-terminal residue" evidence="2">
    <location>
        <position position="383"/>
    </location>
</feature>
<organism evidence="2 3">
    <name type="scientific">Streblomastix strix</name>
    <dbReference type="NCBI Taxonomy" id="222440"/>
    <lineage>
        <taxon>Eukaryota</taxon>
        <taxon>Metamonada</taxon>
        <taxon>Preaxostyla</taxon>
        <taxon>Oxymonadida</taxon>
        <taxon>Streblomastigidae</taxon>
        <taxon>Streblomastix</taxon>
    </lineage>
</organism>
<accession>A0A5J4U964</accession>
<dbReference type="InterPro" id="IPR027417">
    <property type="entry name" value="P-loop_NTPase"/>
</dbReference>
<sequence>MTCTHAGIARTELVKSGFSYTTLIMEEAAQAMEIETFIPLTMSAVKNNTNQIREKESEERRVINYRSTEGLRRIVLLGDHHQLPPVVQNPDLIRFSNFDQPLFTRMIRLIDNQQINENGDSKNKDNNASVVIWLDKQGRCRKSIADLFRYRYNNLGDLPIVGNQTEEQKEEDTDDMKEKQNHLLPQPYNISSSSQQTLLHLNPFTRANPGFQYEYQFIDVGGNQPIELNLSNQQQSLLPQPLFLLSQPLSLLPVPQQASSQSQQMQQQQQQPSNPQQQPQSLLSMPTNLNKQQLKKYQKYQQKQQNKLKIRETQPAPFFFQNKEEAKFVVETYKFMRLIGYPQEKITILAAYNGQKALLREMIEKECSFNPLYGRPSRLTTID</sequence>
<protein>
    <submittedName>
        <fullName evidence="2">Putative Intron-binding protein aquarius</fullName>
    </submittedName>
</protein>
<dbReference type="InterPro" id="IPR045055">
    <property type="entry name" value="DNA2/NAM7-like"/>
</dbReference>
<dbReference type="OrthoDB" id="1879at2759"/>
<reference evidence="2 3" key="1">
    <citation type="submission" date="2019-03" db="EMBL/GenBank/DDBJ databases">
        <title>Single cell metagenomics reveals metabolic interactions within the superorganism composed of flagellate Streblomastix strix and complex community of Bacteroidetes bacteria on its surface.</title>
        <authorList>
            <person name="Treitli S.C."/>
            <person name="Kolisko M."/>
            <person name="Husnik F."/>
            <person name="Keeling P."/>
            <person name="Hampl V."/>
        </authorList>
    </citation>
    <scope>NUCLEOTIDE SEQUENCE [LARGE SCALE GENOMIC DNA]</scope>
    <source>
        <strain evidence="2">ST1C</strain>
    </source>
</reference>
<dbReference type="PANTHER" id="PTHR10887">
    <property type="entry name" value="DNA2/NAM7 HELICASE FAMILY"/>
    <property type="match status" value="1"/>
</dbReference>
<dbReference type="GO" id="GO:0071013">
    <property type="term" value="C:catalytic step 2 spliceosome"/>
    <property type="evidence" value="ECO:0007669"/>
    <property type="project" value="TreeGrafter"/>
</dbReference>
<dbReference type="GO" id="GO:0003729">
    <property type="term" value="F:mRNA binding"/>
    <property type="evidence" value="ECO:0007669"/>
    <property type="project" value="TreeGrafter"/>
</dbReference>
<gene>
    <name evidence="2" type="ORF">EZS28_037565</name>
</gene>
<dbReference type="Gene3D" id="3.40.50.300">
    <property type="entry name" value="P-loop containing nucleotide triphosphate hydrolases"/>
    <property type="match status" value="2"/>
</dbReference>
<evidence type="ECO:0000313" key="2">
    <source>
        <dbReference type="EMBL" id="KAA6366908.1"/>
    </source>
</evidence>
<evidence type="ECO:0000256" key="1">
    <source>
        <dbReference type="SAM" id="MobiDB-lite"/>
    </source>
</evidence>
<name>A0A5J4U964_9EUKA</name>
<feature type="region of interest" description="Disordered" evidence="1">
    <location>
        <begin position="255"/>
        <end position="283"/>
    </location>
</feature>
<comment type="caution">
    <text evidence="2">The sequence shown here is derived from an EMBL/GenBank/DDBJ whole genome shotgun (WGS) entry which is preliminary data.</text>
</comment>
<dbReference type="PANTHER" id="PTHR10887:SF5">
    <property type="entry name" value="RNA HELICASE AQUARIUS"/>
    <property type="match status" value="1"/>
</dbReference>
<dbReference type="Proteomes" id="UP000324800">
    <property type="component" value="Unassembled WGS sequence"/>
</dbReference>